<evidence type="ECO:0000256" key="1">
    <source>
        <dbReference type="SAM" id="MobiDB-lite"/>
    </source>
</evidence>
<accession>A0ABY7VX96</accession>
<dbReference type="RefSeq" id="WP_274153221.1">
    <property type="nucleotide sequence ID" value="NZ_CP117812.1"/>
</dbReference>
<dbReference type="Proteomes" id="UP001214250">
    <property type="component" value="Chromosome 2"/>
</dbReference>
<protein>
    <submittedName>
        <fullName evidence="2">Uncharacterized protein</fullName>
    </submittedName>
</protein>
<dbReference type="EMBL" id="CP117812">
    <property type="protein sequence ID" value="WDE98347.1"/>
    <property type="molecule type" value="Genomic_DNA"/>
</dbReference>
<reference evidence="2 3" key="1">
    <citation type="submission" date="2023-02" db="EMBL/GenBank/DDBJ databases">
        <title>Genome sequence of Lentisphaera profundi SAORIC-696.</title>
        <authorList>
            <person name="Kim e."/>
            <person name="Cho J.-C."/>
            <person name="Choi A."/>
            <person name="Kang I."/>
        </authorList>
    </citation>
    <scope>NUCLEOTIDE SEQUENCE [LARGE SCALE GENOMIC DNA]</scope>
    <source>
        <strain evidence="2 3">SAORIC-696</strain>
    </source>
</reference>
<name>A0ABY7VX96_9BACT</name>
<evidence type="ECO:0000313" key="3">
    <source>
        <dbReference type="Proteomes" id="UP001214250"/>
    </source>
</evidence>
<evidence type="ECO:0000313" key="2">
    <source>
        <dbReference type="EMBL" id="WDE98347.1"/>
    </source>
</evidence>
<proteinExistence type="predicted"/>
<keyword evidence="3" id="KW-1185">Reference proteome</keyword>
<sequence length="147" mass="16270">MTQEEIEKIIIAGLRAEKSLNEIHKELLGEHKVKMTFMDLRLMSADLDIDWNSLEPEPEIVEEDPAAEAAKAAMVDEAPSTVHVEVSKISRPDVALSGSVSFASGLKGEWTLGHDGQLGMDLDDPEARPSEEEMEDFQNELRRQLGG</sequence>
<feature type="region of interest" description="Disordered" evidence="1">
    <location>
        <begin position="113"/>
        <end position="147"/>
    </location>
</feature>
<gene>
    <name evidence="2" type="ORF">PQO03_21275</name>
</gene>
<organism evidence="2 3">
    <name type="scientific">Lentisphaera profundi</name>
    <dbReference type="NCBI Taxonomy" id="1658616"/>
    <lineage>
        <taxon>Bacteria</taxon>
        <taxon>Pseudomonadati</taxon>
        <taxon>Lentisphaerota</taxon>
        <taxon>Lentisphaeria</taxon>
        <taxon>Lentisphaerales</taxon>
        <taxon>Lentisphaeraceae</taxon>
        <taxon>Lentisphaera</taxon>
    </lineage>
</organism>